<proteinExistence type="predicted"/>
<evidence type="ECO:0000313" key="1">
    <source>
        <dbReference type="EMBL" id="KAG1794739.1"/>
    </source>
</evidence>
<protein>
    <submittedName>
        <fullName evidence="1">Uncharacterized protein</fullName>
    </submittedName>
</protein>
<organism evidence="1 3">
    <name type="scientific">Suillus subaureus</name>
    <dbReference type="NCBI Taxonomy" id="48587"/>
    <lineage>
        <taxon>Eukaryota</taxon>
        <taxon>Fungi</taxon>
        <taxon>Dikarya</taxon>
        <taxon>Basidiomycota</taxon>
        <taxon>Agaricomycotina</taxon>
        <taxon>Agaricomycetes</taxon>
        <taxon>Agaricomycetidae</taxon>
        <taxon>Boletales</taxon>
        <taxon>Suillineae</taxon>
        <taxon>Suillaceae</taxon>
        <taxon>Suillus</taxon>
    </lineage>
</organism>
<dbReference type="RefSeq" id="XP_041192372.1">
    <property type="nucleotide sequence ID" value="XM_041335884.1"/>
</dbReference>
<dbReference type="GeneID" id="64629901"/>
<reference evidence="1" key="1">
    <citation type="journal article" date="2020" name="New Phytol.">
        <title>Comparative genomics reveals dynamic genome evolution in host specialist ectomycorrhizal fungi.</title>
        <authorList>
            <person name="Lofgren L.A."/>
            <person name="Nguyen N.H."/>
            <person name="Vilgalys R."/>
            <person name="Ruytinx J."/>
            <person name="Liao H.L."/>
            <person name="Branco S."/>
            <person name="Kuo A."/>
            <person name="LaButti K."/>
            <person name="Lipzen A."/>
            <person name="Andreopoulos W."/>
            <person name="Pangilinan J."/>
            <person name="Riley R."/>
            <person name="Hundley H."/>
            <person name="Na H."/>
            <person name="Barry K."/>
            <person name="Grigoriev I.V."/>
            <person name="Stajich J.E."/>
            <person name="Kennedy P.G."/>
        </authorList>
    </citation>
    <scope>NUCLEOTIDE SEQUENCE</scope>
    <source>
        <strain evidence="1">MN1</strain>
    </source>
</reference>
<dbReference type="AlphaFoldDB" id="A0A9P7ASU0"/>
<name>A0A9P7ASU0_9AGAM</name>
<keyword evidence="3" id="KW-1185">Reference proteome</keyword>
<dbReference type="EMBL" id="JABBWG010000361">
    <property type="protein sequence ID" value="KAG1794739.1"/>
    <property type="molecule type" value="Genomic_DNA"/>
</dbReference>
<evidence type="ECO:0000313" key="3">
    <source>
        <dbReference type="Proteomes" id="UP000807769"/>
    </source>
</evidence>
<dbReference type="Proteomes" id="UP000807769">
    <property type="component" value="Unassembled WGS sequence"/>
</dbReference>
<gene>
    <name evidence="2" type="ORF">BJ212DRAFT_1360523</name>
    <name evidence="1" type="ORF">BJ212DRAFT_1412285</name>
</gene>
<sequence>MPVRAHDTHNFNQYSLSQFEIADKYVVNCNLLGTVRLRRIIIGLHTDTGSPQITVSAAQR</sequence>
<evidence type="ECO:0000313" key="2">
    <source>
        <dbReference type="EMBL" id="KAG1815235.1"/>
    </source>
</evidence>
<dbReference type="EMBL" id="JABBWG010000019">
    <property type="protein sequence ID" value="KAG1815235.1"/>
    <property type="molecule type" value="Genomic_DNA"/>
</dbReference>
<accession>A0A9P7ASU0</accession>
<comment type="caution">
    <text evidence="1">The sequence shown here is derived from an EMBL/GenBank/DDBJ whole genome shotgun (WGS) entry which is preliminary data.</text>
</comment>